<dbReference type="STRING" id="146536.AQI70_07575"/>
<organism evidence="2 3">
    <name type="scientific">Streptomyces curacoi</name>
    <dbReference type="NCBI Taxonomy" id="146536"/>
    <lineage>
        <taxon>Bacteria</taxon>
        <taxon>Bacillati</taxon>
        <taxon>Actinomycetota</taxon>
        <taxon>Actinomycetes</taxon>
        <taxon>Kitasatosporales</taxon>
        <taxon>Streptomycetaceae</taxon>
        <taxon>Streptomyces</taxon>
    </lineage>
</organism>
<protein>
    <recommendedName>
        <fullName evidence="1">DUF6879 domain-containing protein</fullName>
    </recommendedName>
</protein>
<dbReference type="Pfam" id="PF21806">
    <property type="entry name" value="DUF6879"/>
    <property type="match status" value="1"/>
</dbReference>
<reference evidence="2 3" key="1">
    <citation type="submission" date="2015-10" db="EMBL/GenBank/DDBJ databases">
        <title>Draft genome sequence of Streptomyces curacoi DSM 40107, type strain for the species Streptomyces curacoi.</title>
        <authorList>
            <person name="Ruckert C."/>
            <person name="Winkler A."/>
            <person name="Kalinowski J."/>
            <person name="Kampfer P."/>
            <person name="Glaeser S."/>
        </authorList>
    </citation>
    <scope>NUCLEOTIDE SEQUENCE [LARGE SCALE GENOMIC DNA]</scope>
    <source>
        <strain evidence="2 3">DSM 40107</strain>
    </source>
</reference>
<accession>A0A124H648</accession>
<dbReference type="EMBL" id="LMWJ01000004">
    <property type="protein sequence ID" value="KUM80028.1"/>
    <property type="molecule type" value="Genomic_DNA"/>
</dbReference>
<gene>
    <name evidence="2" type="ORF">AQI70_07575</name>
</gene>
<proteinExistence type="predicted"/>
<feature type="domain" description="DUF6879" evidence="1">
    <location>
        <begin position="8"/>
        <end position="176"/>
    </location>
</feature>
<evidence type="ECO:0000313" key="2">
    <source>
        <dbReference type="EMBL" id="KUM80028.1"/>
    </source>
</evidence>
<dbReference type="RefSeq" id="WP_062145758.1">
    <property type="nucleotide sequence ID" value="NZ_KQ947985.1"/>
</dbReference>
<sequence length="177" mass="20090">MSQSGVPSFAELLAGTRRSAVHLEMRDAYGVGDEAEEFEQFKQTGHVDLDPTAQWWPGWLGMVREAVGRGVVMRRARIVSEPVTDYIRWEHAATPLNVEAGELVRWLPRRRAVDIALPGADFWLFDDRLVQFNIFTGDGDWADPPKEFSEDPAVVKLCSDAFEAVWERAVDHEQYTV</sequence>
<evidence type="ECO:0000259" key="1">
    <source>
        <dbReference type="Pfam" id="PF21806"/>
    </source>
</evidence>
<dbReference type="InterPro" id="IPR049244">
    <property type="entry name" value="DUF6879"/>
</dbReference>
<dbReference type="OrthoDB" id="4562627at2"/>
<dbReference type="AlphaFoldDB" id="A0A124H648"/>
<comment type="caution">
    <text evidence="2">The sequence shown here is derived from an EMBL/GenBank/DDBJ whole genome shotgun (WGS) entry which is preliminary data.</text>
</comment>
<evidence type="ECO:0000313" key="3">
    <source>
        <dbReference type="Proteomes" id="UP000054024"/>
    </source>
</evidence>
<dbReference type="Proteomes" id="UP000054024">
    <property type="component" value="Unassembled WGS sequence"/>
</dbReference>
<keyword evidence="3" id="KW-1185">Reference proteome</keyword>
<name>A0A124H648_9ACTN</name>